<feature type="transmembrane region" description="Helical" evidence="3">
    <location>
        <begin position="7"/>
        <end position="24"/>
    </location>
</feature>
<feature type="compositionally biased region" description="Pro residues" evidence="2">
    <location>
        <begin position="1593"/>
        <end position="1602"/>
    </location>
</feature>
<sequence length="2401" mass="264824">MVLHRVVLVLLSMLPLVLLTVLLAPISGELVTFCLVLLIGHVAFELFRPAGSVSSFGLRLLFSYVLNALCLVFLAGQAALPEIEGGGRALRSPAAFAASQEKAPLASTDSTDRTVPIATLSVVVPCANESAWNARHTVHAIWEATPQAELLEILLVDDASKPSLERALRQSLRALGADYASSQGSDGFFAKHRVRILRNSQPLGLLRSKQRGANAATGDAIIFLDCHVRPMEHWTEGLLEHLNADWRRVAVPLMTSLDPDTWQELQPPRGGQKMCLTWAADSFWCDGWPGDAVPLLSGGILALTRRWWQFSGGLGPTESVKEDVWLQGWGGENLDQSLRTWLCGGEIRAAQNSRVAHLWRDQGGVSVHSRAPGYVFSEAQALRNRLRAAEAWLGPWASKTRSFPEFREHLFHSKRKAKAKSLQSLQRVSQSVTEVSEDSLKQSLHGLRELQRQLRCAPFEAYVKRFQTLFELVGMLPQAVFHLQLVEGGQGVSHVSHVSHVPLCLTADPYRNFRPFLSRCIRGLTFQRWQFRHPSGPTGPTGPRSDSETQETQEATESDMSDAGQRTSLLKLWDYDVCLAWYGADFQTGMCSFFQTSGYQEFMFTDGLITVPTAAAAELAPQCLARAPLEQPALLHRHRSHQNYQAQSLPLLAGNAGSWRFVGHWCLARPRDDTRELAELFLSPCTELQAEDRATLEELEEQGENRENRENRMEELEEGLSGFPRLLRIAGDGRCLAAQGSRLVASHCKDTQNQLFWVQNGQPLCKGTPSMKQCLQGSENVPGDMALEPCANIAQILEQRQLFLREPSPHSPGFFSLRQGRWCLGAVSRTGSRWEGSERQLALVSCDTRKTQKATPKSAAAAASEIRGLWSLADGALVWSEIHGPSRSSRSSRSRWCLTAERLVPLAEPSASSASSAQYRPWGGFHAQLRRCLFEDYSQRFEVFNGSVFVPGHVADQGRSRFPALCLATSESSAKWRALRADPCNRRHSLLWRKLYQEVRTTSTSTENDRRTVGTTVDTGANAGPGPARYTSKVKLQIRTFQGGEHFLEVDPEETVADVKVHLQNMLGVPSATQRLLQMGRELNDAEQLRGTAGSAGAGPRASHLPSVFPRAPTVLQRVPLAISTARDAPGSELMALPLIYSIDSYMQDPRRELIEAVFRALDVAGKGYLTAGDMRPFAEQTGFSGSDQEWQQEFDVLCRERGSTHGIRLDAFATLVNDSSDDGCYCSDSELRNLLRPQTRPDPRRELIEAVFRALDVAGKGYLTAGDMRPFAEQTGFSGSDQEWQQEFELLCRERGSTQGIRLDAFATLVNDSSDEGCYCSDSELRNLLQPQTWAVPPKSPAPTAKSKAVQPTRPAGTPPQDPRRELIEGVFRALDVAGKGYLTAGDMRPFAEQTGFSGSDQEWQQEFDVLCRERGSTHGIRLDAFATLVNDSSDEGCYCSDDELRNLLQPQTRPVPPKAPAPAAKSKAVQPTRPAGTPPQDPRRELIEAVFRVLDVAGKGYLTAGDMRPFAEQTGFSGSDQEWQQEFELLCRERGSTNAIRLDAFVTLVNDSSEDGCYCSDSELRNLLQPQTRAVPPKAPAPAAKSKAAQPTPPAGAPPQDPRRELIEAVFRALDVAGKGYLTAGDMRPFAEQTGFSGSDQEWQQEFDVLCRERGSTHGIRLDAFVTLVNDSSDDGCYCSDSELRNLLQPQTRPVPPKAPAPAAKSKAAQPTPPAGTPPPQDPRRELIEKVFRALDVAGKGYLTAGEMRPFAEQAGFIGSDQEWQQEFDLLRRERGSSQGIRLDAFATLVNDQSDEGCYCSDDELRNLLQPQTRAVPSKAPAPAAEPKAAMPTLPASTPPQDPRRDLIEEVFRALDRARKGYLTAGEMRPFAEQTGFTGTDLEWQQEFDLLCSERGSSQGIRLDAFATLVNDQSDEGCYCSDDELRNLLQPQTQAVPSKAPAPAAEPKAATPTLPASTPPQDPRRELIEEVFRALDRARKGYLTAGEMRPFADQTGFTGTDLEWQQEFDLLCSERGSSQGIRLDAFATLVNDQSDEGCYCSDDELRNLLQPQTRAVPSKAPAPAAEPKAAMPTLPASTPPQDSRRELIEEVFRALDRARKGYLTAGEMRPFAEQTGFTGTDLEWQQEFDLLCSERGSSQGIRLDAFATLVNDQSDEGCYCSDDELRNLLQPQTRAVPSKAPAPAAEPKAATPTLPASTPPQDPRRELIEEVFRALDKARKGYLTAGEMRPFADQTGFPGTDLEWQQEFELLCREQGSSQGIRLDAFAALVNDPSEEGCYLSDSELGQLRERLQSKPDTLAPVPRATAANPRRERIEAAFRAMDTAGKGFLTARDMRPFAEQTGFTGTDLEWQQEFDLLCRERGSSQGIRLDAFATLVNDQSDEGCYCSDSELDELLNSL</sequence>
<keyword evidence="3" id="KW-0472">Membrane</keyword>
<dbReference type="PROSITE" id="PS50222">
    <property type="entry name" value="EF_HAND_2"/>
    <property type="match status" value="11"/>
</dbReference>
<feature type="compositionally biased region" description="Low complexity" evidence="2">
    <location>
        <begin position="2177"/>
        <end position="2198"/>
    </location>
</feature>
<gene>
    <name evidence="6" type="primary">GALNT15</name>
    <name evidence="6" type="ORF">SNAT2548_LOCUS11731</name>
</gene>
<dbReference type="GO" id="GO:0005794">
    <property type="term" value="C:Golgi apparatus"/>
    <property type="evidence" value="ECO:0007669"/>
    <property type="project" value="TreeGrafter"/>
</dbReference>
<dbReference type="PROSITE" id="PS50053">
    <property type="entry name" value="UBIQUITIN_2"/>
    <property type="match status" value="1"/>
</dbReference>
<dbReference type="SUPFAM" id="SSF53448">
    <property type="entry name" value="Nucleotide-diphospho-sugar transferases"/>
    <property type="match status" value="1"/>
</dbReference>
<feature type="domain" description="EF-hand" evidence="5">
    <location>
        <begin position="2085"/>
        <end position="2120"/>
    </location>
</feature>
<feature type="region of interest" description="Disordered" evidence="2">
    <location>
        <begin position="1575"/>
        <end position="1603"/>
    </location>
</feature>
<feature type="domain" description="EF-hand" evidence="5">
    <location>
        <begin position="1604"/>
        <end position="1639"/>
    </location>
</feature>
<feature type="domain" description="EF-hand" evidence="5">
    <location>
        <begin position="2205"/>
        <end position="2240"/>
    </location>
</feature>
<feature type="transmembrane region" description="Helical" evidence="3">
    <location>
        <begin position="30"/>
        <end position="48"/>
    </location>
</feature>
<feature type="region of interest" description="Disordered" evidence="2">
    <location>
        <begin position="1003"/>
        <end position="1028"/>
    </location>
</feature>
<dbReference type="Gene3D" id="3.90.550.10">
    <property type="entry name" value="Spore Coat Polysaccharide Biosynthesis Protein SpsA, Chain A"/>
    <property type="match status" value="1"/>
</dbReference>
<feature type="region of interest" description="Disordered" evidence="2">
    <location>
        <begin position="532"/>
        <end position="562"/>
    </location>
</feature>
<accession>A0A812LH27</accession>
<dbReference type="GO" id="GO:0006493">
    <property type="term" value="P:protein O-linked glycosylation"/>
    <property type="evidence" value="ECO:0007669"/>
    <property type="project" value="TreeGrafter"/>
</dbReference>
<dbReference type="SUPFAM" id="SSF54236">
    <property type="entry name" value="Ubiquitin-like"/>
    <property type="match status" value="1"/>
</dbReference>
<keyword evidence="3" id="KW-0812">Transmembrane</keyword>
<evidence type="ECO:0000256" key="1">
    <source>
        <dbReference type="ARBA" id="ARBA00023157"/>
    </source>
</evidence>
<feature type="compositionally biased region" description="Pro residues" evidence="2">
    <location>
        <begin position="1713"/>
        <end position="1723"/>
    </location>
</feature>
<evidence type="ECO:0000259" key="5">
    <source>
        <dbReference type="PROSITE" id="PS50222"/>
    </source>
</evidence>
<feature type="domain" description="EF-hand" evidence="5">
    <location>
        <begin position="2312"/>
        <end position="2347"/>
    </location>
</feature>
<feature type="compositionally biased region" description="Low complexity" evidence="2">
    <location>
        <begin position="1703"/>
        <end position="1712"/>
    </location>
</feature>
<dbReference type="Gene3D" id="1.10.238.10">
    <property type="entry name" value="EF-hand"/>
    <property type="match status" value="5"/>
</dbReference>
<keyword evidence="1" id="KW-1015">Disulfide bond</keyword>
<dbReference type="SMART" id="SM00213">
    <property type="entry name" value="UBQ"/>
    <property type="match status" value="1"/>
</dbReference>
<feature type="domain" description="EF-hand" evidence="5">
    <location>
        <begin position="1244"/>
        <end position="1279"/>
    </location>
</feature>
<feature type="domain" description="EF-hand" evidence="5">
    <location>
        <begin position="1150"/>
        <end position="1185"/>
    </location>
</feature>
<proteinExistence type="predicted"/>
<protein>
    <submittedName>
        <fullName evidence="6">GALNT15 protein</fullName>
    </submittedName>
</protein>
<dbReference type="InterPro" id="IPR029044">
    <property type="entry name" value="Nucleotide-diphossugar_trans"/>
</dbReference>
<dbReference type="Pfam" id="PF00240">
    <property type="entry name" value="ubiquitin"/>
    <property type="match status" value="1"/>
</dbReference>
<dbReference type="PANTHER" id="PTHR11675">
    <property type="entry name" value="N-ACETYLGALACTOSAMINYLTRANSFERASE"/>
    <property type="match status" value="1"/>
</dbReference>
<dbReference type="InterPro" id="IPR029071">
    <property type="entry name" value="Ubiquitin-like_domsf"/>
</dbReference>
<feature type="compositionally biased region" description="Low complexity" evidence="2">
    <location>
        <begin position="2057"/>
        <end position="2074"/>
    </location>
</feature>
<keyword evidence="3" id="KW-1133">Transmembrane helix</keyword>
<feature type="domain" description="EF-hand" evidence="5">
    <location>
        <begin position="1364"/>
        <end position="1399"/>
    </location>
</feature>
<feature type="domain" description="Ubiquitin-like" evidence="4">
    <location>
        <begin position="1034"/>
        <end position="1089"/>
    </location>
</feature>
<dbReference type="InterPro" id="IPR011992">
    <property type="entry name" value="EF-hand-dom_pair"/>
</dbReference>
<keyword evidence="7" id="KW-1185">Reference proteome</keyword>
<feature type="domain" description="EF-hand" evidence="5">
    <location>
        <begin position="1845"/>
        <end position="1880"/>
    </location>
</feature>
<dbReference type="EMBL" id="CAJNDS010001087">
    <property type="protein sequence ID" value="CAE7246568.1"/>
    <property type="molecule type" value="Genomic_DNA"/>
</dbReference>
<feature type="region of interest" description="Disordered" evidence="2">
    <location>
        <begin position="1690"/>
        <end position="1725"/>
    </location>
</feature>
<feature type="region of interest" description="Disordered" evidence="2">
    <location>
        <begin position="2176"/>
        <end position="2204"/>
    </location>
</feature>
<dbReference type="Pfam" id="PF00535">
    <property type="entry name" value="Glycos_transf_2"/>
    <property type="match status" value="1"/>
</dbReference>
<dbReference type="GO" id="GO:0004653">
    <property type="term" value="F:polypeptide N-acetylgalactosaminyltransferase activity"/>
    <property type="evidence" value="ECO:0007669"/>
    <property type="project" value="TreeGrafter"/>
</dbReference>
<dbReference type="InterPro" id="IPR001173">
    <property type="entry name" value="Glyco_trans_2-like"/>
</dbReference>
<feature type="region of interest" description="Disordered" evidence="2">
    <location>
        <begin position="1816"/>
        <end position="1845"/>
    </location>
</feature>
<organism evidence="6 7">
    <name type="scientific">Symbiodinium natans</name>
    <dbReference type="NCBI Taxonomy" id="878477"/>
    <lineage>
        <taxon>Eukaryota</taxon>
        <taxon>Sar</taxon>
        <taxon>Alveolata</taxon>
        <taxon>Dinophyceae</taxon>
        <taxon>Suessiales</taxon>
        <taxon>Symbiodiniaceae</taxon>
        <taxon>Symbiodinium</taxon>
    </lineage>
</organism>
<name>A0A812LH27_9DINO</name>
<dbReference type="Gene3D" id="3.10.20.90">
    <property type="entry name" value="Phosphatidylinositol 3-kinase Catalytic Subunit, Chain A, domain 1"/>
    <property type="match status" value="1"/>
</dbReference>
<dbReference type="CDD" id="cd17039">
    <property type="entry name" value="Ubl_ubiquitin_like"/>
    <property type="match status" value="1"/>
</dbReference>
<evidence type="ECO:0000313" key="7">
    <source>
        <dbReference type="Proteomes" id="UP000604046"/>
    </source>
</evidence>
<dbReference type="GO" id="GO:0005509">
    <property type="term" value="F:calcium ion binding"/>
    <property type="evidence" value="ECO:0007669"/>
    <property type="project" value="InterPro"/>
</dbReference>
<feature type="transmembrane region" description="Helical" evidence="3">
    <location>
        <begin position="60"/>
        <end position="80"/>
    </location>
</feature>
<dbReference type="InterPro" id="IPR000626">
    <property type="entry name" value="Ubiquitin-like_dom"/>
</dbReference>
<dbReference type="OrthoDB" id="429263at2759"/>
<feature type="region of interest" description="Disordered" evidence="2">
    <location>
        <begin position="1935"/>
        <end position="1964"/>
    </location>
</feature>
<dbReference type="PANTHER" id="PTHR11675:SF126">
    <property type="entry name" value="RICIN B LECTIN DOMAIN-CONTAINING PROTEIN"/>
    <property type="match status" value="1"/>
</dbReference>
<feature type="compositionally biased region" description="Low complexity" evidence="2">
    <location>
        <begin position="1817"/>
        <end position="1834"/>
    </location>
</feature>
<feature type="compositionally biased region" description="Low complexity" evidence="2">
    <location>
        <begin position="1583"/>
        <end position="1592"/>
    </location>
</feature>
<feature type="compositionally biased region" description="Acidic residues" evidence="2">
    <location>
        <begin position="548"/>
        <end position="560"/>
    </location>
</feature>
<evidence type="ECO:0000256" key="3">
    <source>
        <dbReference type="SAM" id="Phobius"/>
    </source>
</evidence>
<dbReference type="SMART" id="SM00054">
    <property type="entry name" value="EFh"/>
    <property type="match status" value="10"/>
</dbReference>
<evidence type="ECO:0000313" key="6">
    <source>
        <dbReference type="EMBL" id="CAE7246568.1"/>
    </source>
</evidence>
<evidence type="ECO:0000256" key="2">
    <source>
        <dbReference type="SAM" id="MobiDB-lite"/>
    </source>
</evidence>
<feature type="region of interest" description="Disordered" evidence="2">
    <location>
        <begin position="2056"/>
        <end position="2085"/>
    </location>
</feature>
<feature type="domain" description="EF-hand" evidence="5">
    <location>
        <begin position="1725"/>
        <end position="1760"/>
    </location>
</feature>
<feature type="domain" description="EF-hand" evidence="5">
    <location>
        <begin position="1965"/>
        <end position="2000"/>
    </location>
</feature>
<reference evidence="6" key="1">
    <citation type="submission" date="2021-02" db="EMBL/GenBank/DDBJ databases">
        <authorList>
            <person name="Dougan E. K."/>
            <person name="Rhodes N."/>
            <person name="Thang M."/>
            <person name="Chan C."/>
        </authorList>
    </citation>
    <scope>NUCLEOTIDE SEQUENCE</scope>
</reference>
<feature type="compositionally biased region" description="Low complexity" evidence="2">
    <location>
        <begin position="1937"/>
        <end position="1958"/>
    </location>
</feature>
<feature type="region of interest" description="Disordered" evidence="2">
    <location>
        <begin position="1451"/>
        <end position="1484"/>
    </location>
</feature>
<dbReference type="InterPro" id="IPR002048">
    <property type="entry name" value="EF_hand_dom"/>
</dbReference>
<feature type="domain" description="EF-hand" evidence="5">
    <location>
        <begin position="1484"/>
        <end position="1519"/>
    </location>
</feature>
<evidence type="ECO:0000259" key="4">
    <source>
        <dbReference type="PROSITE" id="PS50053"/>
    </source>
</evidence>
<dbReference type="Proteomes" id="UP000604046">
    <property type="component" value="Unassembled WGS sequence"/>
</dbReference>
<feature type="region of interest" description="Disordered" evidence="2">
    <location>
        <begin position="1335"/>
        <end position="1365"/>
    </location>
</feature>
<comment type="caution">
    <text evidence="6">The sequence shown here is derived from an EMBL/GenBank/DDBJ whole genome shotgun (WGS) entry which is preliminary data.</text>
</comment>
<dbReference type="SUPFAM" id="SSF47473">
    <property type="entry name" value="EF-hand"/>
    <property type="match status" value="6"/>
</dbReference>